<dbReference type="InterPro" id="IPR036574">
    <property type="entry name" value="Scorpion_toxin-like_sf"/>
</dbReference>
<dbReference type="PANTHER" id="PTHR33147">
    <property type="entry name" value="DEFENSIN-LIKE PROTEIN 1"/>
    <property type="match status" value="1"/>
</dbReference>
<evidence type="ECO:0000256" key="1">
    <source>
        <dbReference type="ARBA" id="ARBA00022729"/>
    </source>
</evidence>
<sequence length="121" mass="13284">MIKEYLQTTDDVSASGVSEYTPSARVPHMAQPAYRLQSSSSRSQMEVKKTTTCALLLVLLVCVSDPAMMPGVEALFGRHCQHASRMFKGLCFVDTNCNSVCAREGYSGGRCHGVRHRCMCC</sequence>
<dbReference type="PANTHER" id="PTHR33147:SF39">
    <property type="entry name" value="DRO1 PROTEIN-RELATED"/>
    <property type="match status" value="1"/>
</dbReference>
<dbReference type="SMART" id="SM00505">
    <property type="entry name" value="Knot1"/>
    <property type="match status" value="1"/>
</dbReference>
<dbReference type="InterPro" id="IPR008176">
    <property type="entry name" value="Defensin_plant"/>
</dbReference>
<dbReference type="AlphaFoldDB" id="A0AAQ3QPM1"/>
<gene>
    <name evidence="4" type="ORF">Cni_G24501</name>
</gene>
<organism evidence="4 5">
    <name type="scientific">Canna indica</name>
    <name type="common">Indian-shot</name>
    <dbReference type="NCBI Taxonomy" id="4628"/>
    <lineage>
        <taxon>Eukaryota</taxon>
        <taxon>Viridiplantae</taxon>
        <taxon>Streptophyta</taxon>
        <taxon>Embryophyta</taxon>
        <taxon>Tracheophyta</taxon>
        <taxon>Spermatophyta</taxon>
        <taxon>Magnoliopsida</taxon>
        <taxon>Liliopsida</taxon>
        <taxon>Zingiberales</taxon>
        <taxon>Cannaceae</taxon>
        <taxon>Canna</taxon>
    </lineage>
</organism>
<keyword evidence="2" id="KW-1015">Disulfide bond</keyword>
<evidence type="ECO:0000259" key="3">
    <source>
        <dbReference type="SMART" id="SM00505"/>
    </source>
</evidence>
<proteinExistence type="predicted"/>
<dbReference type="Proteomes" id="UP001327560">
    <property type="component" value="Chromosome 8"/>
</dbReference>
<dbReference type="InterPro" id="IPR003614">
    <property type="entry name" value="Knottins"/>
</dbReference>
<keyword evidence="1" id="KW-0732">Signal</keyword>
<keyword evidence="5" id="KW-1185">Reference proteome</keyword>
<dbReference type="PROSITE" id="PS00940">
    <property type="entry name" value="GAMMA_THIONIN"/>
    <property type="match status" value="1"/>
</dbReference>
<protein>
    <submittedName>
        <fullName evidence="4">Gamma Purothionin</fullName>
    </submittedName>
</protein>
<evidence type="ECO:0000256" key="2">
    <source>
        <dbReference type="ARBA" id="ARBA00023157"/>
    </source>
</evidence>
<reference evidence="4 5" key="1">
    <citation type="submission" date="2023-10" db="EMBL/GenBank/DDBJ databases">
        <title>Chromosome-scale genome assembly provides insights into flower coloration mechanisms of Canna indica.</title>
        <authorList>
            <person name="Li C."/>
        </authorList>
    </citation>
    <scope>NUCLEOTIDE SEQUENCE [LARGE SCALE GENOMIC DNA]</scope>
    <source>
        <tissue evidence="4">Flower</tissue>
    </source>
</reference>
<dbReference type="EMBL" id="CP136897">
    <property type="protein sequence ID" value="WOL15720.1"/>
    <property type="molecule type" value="Genomic_DNA"/>
</dbReference>
<dbReference type="GO" id="GO:0006952">
    <property type="term" value="P:defense response"/>
    <property type="evidence" value="ECO:0007669"/>
    <property type="project" value="InterPro"/>
</dbReference>
<evidence type="ECO:0000313" key="5">
    <source>
        <dbReference type="Proteomes" id="UP001327560"/>
    </source>
</evidence>
<dbReference type="Gene3D" id="3.30.30.10">
    <property type="entry name" value="Knottin, scorpion toxin-like"/>
    <property type="match status" value="1"/>
</dbReference>
<accession>A0AAQ3QPM1</accession>
<dbReference type="SUPFAM" id="SSF57095">
    <property type="entry name" value="Scorpion toxin-like"/>
    <property type="match status" value="1"/>
</dbReference>
<feature type="domain" description="Knottins-like" evidence="3">
    <location>
        <begin position="79"/>
        <end position="121"/>
    </location>
</feature>
<evidence type="ECO:0000313" key="4">
    <source>
        <dbReference type="EMBL" id="WOL15720.1"/>
    </source>
</evidence>
<dbReference type="CDD" id="cd00107">
    <property type="entry name" value="Knot1"/>
    <property type="match status" value="1"/>
</dbReference>
<dbReference type="Pfam" id="PF00304">
    <property type="entry name" value="Gamma-thionin"/>
    <property type="match status" value="1"/>
</dbReference>
<name>A0AAQ3QPM1_9LILI</name>